<evidence type="ECO:0000313" key="2">
    <source>
        <dbReference type="Proteomes" id="UP001235712"/>
    </source>
</evidence>
<organism evidence="1 2">
    <name type="scientific">Kineosporia succinea</name>
    <dbReference type="NCBI Taxonomy" id="84632"/>
    <lineage>
        <taxon>Bacteria</taxon>
        <taxon>Bacillati</taxon>
        <taxon>Actinomycetota</taxon>
        <taxon>Actinomycetes</taxon>
        <taxon>Kineosporiales</taxon>
        <taxon>Kineosporiaceae</taxon>
        <taxon>Kineosporia</taxon>
    </lineage>
</organism>
<name>A0ABT9P268_9ACTN</name>
<sequence length="44" mass="4829">MTTEPQTIADARAEFLRLGLCLDPIPVQDPPEGGEECLLTFPWG</sequence>
<accession>A0ABT9P268</accession>
<proteinExistence type="predicted"/>
<protein>
    <submittedName>
        <fullName evidence="1">Uncharacterized protein</fullName>
    </submittedName>
</protein>
<keyword evidence="2" id="KW-1185">Reference proteome</keyword>
<gene>
    <name evidence="1" type="ORF">J2S57_002523</name>
</gene>
<dbReference type="RefSeq" id="WP_307241942.1">
    <property type="nucleotide sequence ID" value="NZ_JAUSQZ010000001.1"/>
</dbReference>
<dbReference type="Proteomes" id="UP001235712">
    <property type="component" value="Unassembled WGS sequence"/>
</dbReference>
<reference evidence="1 2" key="1">
    <citation type="submission" date="2023-07" db="EMBL/GenBank/DDBJ databases">
        <title>Sequencing the genomes of 1000 actinobacteria strains.</title>
        <authorList>
            <person name="Klenk H.-P."/>
        </authorList>
    </citation>
    <scope>NUCLEOTIDE SEQUENCE [LARGE SCALE GENOMIC DNA]</scope>
    <source>
        <strain evidence="1 2">DSM 44388</strain>
    </source>
</reference>
<dbReference type="EMBL" id="JAUSQZ010000001">
    <property type="protein sequence ID" value="MDP9826774.1"/>
    <property type="molecule type" value="Genomic_DNA"/>
</dbReference>
<comment type="caution">
    <text evidence="1">The sequence shown here is derived from an EMBL/GenBank/DDBJ whole genome shotgun (WGS) entry which is preliminary data.</text>
</comment>
<evidence type="ECO:0000313" key="1">
    <source>
        <dbReference type="EMBL" id="MDP9826774.1"/>
    </source>
</evidence>